<protein>
    <submittedName>
        <fullName evidence="2">Transposase</fullName>
    </submittedName>
</protein>
<organism evidence="2 3">
    <name type="scientific">Microbulbifer epialgicus</name>
    <dbReference type="NCBI Taxonomy" id="393907"/>
    <lineage>
        <taxon>Bacteria</taxon>
        <taxon>Pseudomonadati</taxon>
        <taxon>Pseudomonadota</taxon>
        <taxon>Gammaproteobacteria</taxon>
        <taxon>Cellvibrionales</taxon>
        <taxon>Microbulbiferaceae</taxon>
        <taxon>Microbulbifer</taxon>
    </lineage>
</organism>
<sequence>MQPSFFGLDDRHRKLNERDPLVALRKLIDWEDFRSTLNKIPTLPRKSNAGRRPFDKVLMFKALVLQHLYNLSDDDLEYQIRDRFSFCRFLSLNPEDRTPDAKTIWLFRERLVKAGLMKSLFMDFNC</sequence>
<accession>A0ABV4P6I1</accession>
<reference evidence="2 3" key="1">
    <citation type="submission" date="2024-08" db="EMBL/GenBank/DDBJ databases">
        <authorList>
            <person name="Ishaq N."/>
        </authorList>
    </citation>
    <scope>NUCLEOTIDE SEQUENCE [LARGE SCALE GENOMIC DNA]</scope>
    <source>
        <strain evidence="2 3">DSM 18651</strain>
    </source>
</reference>
<dbReference type="Pfam" id="PF05598">
    <property type="entry name" value="DUF772"/>
    <property type="match status" value="1"/>
</dbReference>
<evidence type="ECO:0000313" key="3">
    <source>
        <dbReference type="Proteomes" id="UP001569428"/>
    </source>
</evidence>
<keyword evidence="3" id="KW-1185">Reference proteome</keyword>
<dbReference type="PANTHER" id="PTHR35604:SF2">
    <property type="entry name" value="TRANSPOSASE INSH FOR INSERTION SEQUENCE ELEMENT IS5A-RELATED"/>
    <property type="match status" value="1"/>
</dbReference>
<dbReference type="Proteomes" id="UP001569428">
    <property type="component" value="Unassembled WGS sequence"/>
</dbReference>
<dbReference type="EMBL" id="JBGMEK010000154">
    <property type="protein sequence ID" value="MFA0813862.1"/>
    <property type="molecule type" value="Genomic_DNA"/>
</dbReference>
<dbReference type="RefSeq" id="WP_371841694.1">
    <property type="nucleotide sequence ID" value="NZ_JBGMEK010000154.1"/>
</dbReference>
<dbReference type="PANTHER" id="PTHR35604">
    <property type="entry name" value="TRANSPOSASE INSH FOR INSERTION SEQUENCE ELEMENT IS5A-RELATED"/>
    <property type="match status" value="1"/>
</dbReference>
<name>A0ABV4P6I1_9GAMM</name>
<evidence type="ECO:0000259" key="1">
    <source>
        <dbReference type="Pfam" id="PF05598"/>
    </source>
</evidence>
<gene>
    <name evidence="2" type="ORF">ACCI49_23615</name>
</gene>
<feature type="domain" description="Transposase InsH N-terminal" evidence="1">
    <location>
        <begin position="12"/>
        <end position="110"/>
    </location>
</feature>
<proteinExistence type="predicted"/>
<evidence type="ECO:0000313" key="2">
    <source>
        <dbReference type="EMBL" id="MFA0813862.1"/>
    </source>
</evidence>
<comment type="caution">
    <text evidence="2">The sequence shown here is derived from an EMBL/GenBank/DDBJ whole genome shotgun (WGS) entry which is preliminary data.</text>
</comment>
<dbReference type="InterPro" id="IPR008490">
    <property type="entry name" value="Transposase_InsH_N"/>
</dbReference>